<keyword evidence="3" id="KW-0175">Coiled coil</keyword>
<dbReference type="REBASE" id="441201">
    <property type="entry name" value="S.Asp4Y35ORF21350P"/>
</dbReference>
<protein>
    <recommendedName>
        <fullName evidence="6">Type I restriction modification DNA specificity domain-containing protein</fullName>
    </recommendedName>
</protein>
<dbReference type="AlphaFoldDB" id="A0A7G8BGB4"/>
<organism evidence="4 5">
    <name type="scientific">Alloacidobacterium dinghuense</name>
    <dbReference type="NCBI Taxonomy" id="2763107"/>
    <lineage>
        <taxon>Bacteria</taxon>
        <taxon>Pseudomonadati</taxon>
        <taxon>Acidobacteriota</taxon>
        <taxon>Terriglobia</taxon>
        <taxon>Terriglobales</taxon>
        <taxon>Acidobacteriaceae</taxon>
        <taxon>Alloacidobacterium</taxon>
    </lineage>
</organism>
<accession>A0A7G8BGB4</accession>
<dbReference type="InterPro" id="IPR044946">
    <property type="entry name" value="Restrct_endonuc_typeI_TRD_sf"/>
</dbReference>
<evidence type="ECO:0000256" key="3">
    <source>
        <dbReference type="SAM" id="Coils"/>
    </source>
</evidence>
<dbReference type="Proteomes" id="UP000515312">
    <property type="component" value="Chromosome"/>
</dbReference>
<feature type="coiled-coil region" evidence="3">
    <location>
        <begin position="186"/>
        <end position="213"/>
    </location>
</feature>
<proteinExistence type="predicted"/>
<dbReference type="GO" id="GO:0009307">
    <property type="term" value="P:DNA restriction-modification system"/>
    <property type="evidence" value="ECO:0007669"/>
    <property type="project" value="UniProtKB-KW"/>
</dbReference>
<reference evidence="4 5" key="1">
    <citation type="submission" date="2020-08" db="EMBL/GenBank/DDBJ databases">
        <title>Edaphobacter telluris sp. nov. and Acidobacterium dinghuensis sp. nov., two acidobacteria isolated from forest soil.</title>
        <authorList>
            <person name="Fu J."/>
            <person name="Qiu L."/>
        </authorList>
    </citation>
    <scope>NUCLEOTIDE SEQUENCE [LARGE SCALE GENOMIC DNA]</scope>
    <source>
        <strain evidence="4">4Y35</strain>
    </source>
</reference>
<dbReference type="RefSeq" id="WP_186742347.1">
    <property type="nucleotide sequence ID" value="NZ_CP060394.1"/>
</dbReference>
<gene>
    <name evidence="4" type="ORF">H7849_21330</name>
</gene>
<dbReference type="InterPro" id="IPR051212">
    <property type="entry name" value="Type-I_RE_S_subunit"/>
</dbReference>
<name>A0A7G8BGB4_9BACT</name>
<dbReference type="KEGG" id="adin:H7849_21330"/>
<dbReference type="PANTHER" id="PTHR43140">
    <property type="entry name" value="TYPE-1 RESTRICTION ENZYME ECOKI SPECIFICITY PROTEIN"/>
    <property type="match status" value="1"/>
</dbReference>
<dbReference type="EMBL" id="CP060394">
    <property type="protein sequence ID" value="QNI31584.1"/>
    <property type="molecule type" value="Genomic_DNA"/>
</dbReference>
<evidence type="ECO:0000313" key="4">
    <source>
        <dbReference type="EMBL" id="QNI31584.1"/>
    </source>
</evidence>
<evidence type="ECO:0000313" key="5">
    <source>
        <dbReference type="Proteomes" id="UP000515312"/>
    </source>
</evidence>
<dbReference type="GO" id="GO:0003677">
    <property type="term" value="F:DNA binding"/>
    <property type="evidence" value="ECO:0007669"/>
    <property type="project" value="UniProtKB-KW"/>
</dbReference>
<evidence type="ECO:0008006" key="6">
    <source>
        <dbReference type="Google" id="ProtNLM"/>
    </source>
</evidence>
<dbReference type="PANTHER" id="PTHR43140:SF1">
    <property type="entry name" value="TYPE I RESTRICTION ENZYME ECOKI SPECIFICITY SUBUNIT"/>
    <property type="match status" value="1"/>
</dbReference>
<dbReference type="Gene3D" id="3.90.220.20">
    <property type="entry name" value="DNA methylase specificity domains"/>
    <property type="match status" value="2"/>
</dbReference>
<keyword evidence="2" id="KW-0238">DNA-binding</keyword>
<keyword evidence="5" id="KW-1185">Reference proteome</keyword>
<sequence>MSVIKDFYPLNLDELPLGWEAVIVGQAIPDIQSGFPSGIHNKEGLGIPHLRPMNVSRDGDLDLGDVKYVPPTAGDSRVIKGDVLFNNTNSPELIGKTTYIRTPIPETTFSNHMTRLRPPSGIHPGFVAYQLHFLWMKGYFRHRCTNHVNQASISSSALSSSVPLIVAPPEEQDRIVAEIEKQFTRLDAATGALKRVQANLKRYRASVRKAACEGRLVSTEAELASKDGRDYEPADKLLERILKERRACWEANTLAKMKAAGKPPKDDRWKQNYKDPVAPDIRGLPTLPEGWTRVRLDTIAEVIDPNPSHRTPKYVADGPAFVSAENFVGESSIDFSVGRRVSLDVLNDQINRFEIRSGAFVMSRYGTIGKNMQDTTRTNILPFLLISTYPSNLSAS</sequence>
<keyword evidence="1" id="KW-0680">Restriction system</keyword>
<evidence type="ECO:0000256" key="1">
    <source>
        <dbReference type="ARBA" id="ARBA00022747"/>
    </source>
</evidence>
<dbReference type="SUPFAM" id="SSF116734">
    <property type="entry name" value="DNA methylase specificity domain"/>
    <property type="match status" value="2"/>
</dbReference>
<evidence type="ECO:0000256" key="2">
    <source>
        <dbReference type="ARBA" id="ARBA00023125"/>
    </source>
</evidence>